<evidence type="ECO:0000313" key="2">
    <source>
        <dbReference type="EMBL" id="MBP1965691.1"/>
    </source>
</evidence>
<gene>
    <name evidence="2" type="ORF">J2Z65_004936</name>
</gene>
<dbReference type="RefSeq" id="WP_167059517.1">
    <property type="nucleotide sequence ID" value="NZ_JAAOZR010000023.1"/>
</dbReference>
<comment type="caution">
    <text evidence="2">The sequence shown here is derived from an EMBL/GenBank/DDBJ whole genome shotgun (WGS) entry which is preliminary data.</text>
</comment>
<evidence type="ECO:0000259" key="1">
    <source>
        <dbReference type="Pfam" id="PF01261"/>
    </source>
</evidence>
<protein>
    <submittedName>
        <fullName evidence="2">Sugar phosphate isomerase/epimerase</fullName>
    </submittedName>
</protein>
<dbReference type="EMBL" id="JAGGKV010000015">
    <property type="protein sequence ID" value="MBP1965691.1"/>
    <property type="molecule type" value="Genomic_DNA"/>
</dbReference>
<proteinExistence type="predicted"/>
<reference evidence="2 3" key="1">
    <citation type="submission" date="2021-03" db="EMBL/GenBank/DDBJ databases">
        <title>Genomic Encyclopedia of Type Strains, Phase IV (KMG-IV): sequencing the most valuable type-strain genomes for metagenomic binning, comparative biology and taxonomic classification.</title>
        <authorList>
            <person name="Goeker M."/>
        </authorList>
    </citation>
    <scope>NUCLEOTIDE SEQUENCE [LARGE SCALE GENOMIC DNA]</scope>
    <source>
        <strain evidence="2 3">DSM 24950</strain>
    </source>
</reference>
<keyword evidence="2" id="KW-0413">Isomerase</keyword>
<name>A0ABS4I5K4_9BACL</name>
<dbReference type="Pfam" id="PF01261">
    <property type="entry name" value="AP_endonuc_2"/>
    <property type="match status" value="1"/>
</dbReference>
<organism evidence="2 3">
    <name type="scientific">Paenibacillus aceris</name>
    <dbReference type="NCBI Taxonomy" id="869555"/>
    <lineage>
        <taxon>Bacteria</taxon>
        <taxon>Bacillati</taxon>
        <taxon>Bacillota</taxon>
        <taxon>Bacilli</taxon>
        <taxon>Bacillales</taxon>
        <taxon>Paenibacillaceae</taxon>
        <taxon>Paenibacillus</taxon>
    </lineage>
</organism>
<keyword evidence="3" id="KW-1185">Reference proteome</keyword>
<dbReference type="SUPFAM" id="SSF51658">
    <property type="entry name" value="Xylose isomerase-like"/>
    <property type="match status" value="1"/>
</dbReference>
<dbReference type="GO" id="GO:0016853">
    <property type="term" value="F:isomerase activity"/>
    <property type="evidence" value="ECO:0007669"/>
    <property type="project" value="UniProtKB-KW"/>
</dbReference>
<dbReference type="Gene3D" id="3.20.20.150">
    <property type="entry name" value="Divalent-metal-dependent TIM barrel enzymes"/>
    <property type="match status" value="2"/>
</dbReference>
<evidence type="ECO:0000313" key="3">
    <source>
        <dbReference type="Proteomes" id="UP001519344"/>
    </source>
</evidence>
<dbReference type="InterPro" id="IPR013022">
    <property type="entry name" value="Xyl_isomerase-like_TIM-brl"/>
</dbReference>
<sequence>MIDPKIFLAVDNCVLSKRWTRPAEWMNLLKSMGVYFVEASADNECDPLYMGREYMLRWVQEVKTASENTGVKVANIYSGHGTYATLGLAHHDIAVRERIQNEWIKPLADIAANVGAGIGFYCHAFSDYVLQNPVVYRETEEDLYTRLADIAAYCRDNGIRTPGVEQMYTPHQIPWTIAGSKRLLKEVFRTSQAPFYLTLDTGHQSGQRKFLRPDIQMIKEMVNRFRINGYLDSFWLGPKSAYDLFNQMIHMSEDQEFDMMEQILQEIDRHPYLFAIESDGDTYRWLEELGCYSPIVHLQQTTGTSSSHLPFTEECNRNGLIYGEPVLRALEKAYQTPAQEGFPPKCKEIYLTLEIFSGTSEMNVDIMKKLQDSINYWRQFIPVDGMSLSEILKNNSKLT</sequence>
<dbReference type="InterPro" id="IPR036237">
    <property type="entry name" value="Xyl_isomerase-like_sf"/>
</dbReference>
<dbReference type="Proteomes" id="UP001519344">
    <property type="component" value="Unassembled WGS sequence"/>
</dbReference>
<accession>A0ABS4I5K4</accession>
<feature type="domain" description="Xylose isomerase-like TIM barrel" evidence="1">
    <location>
        <begin position="28"/>
        <end position="205"/>
    </location>
</feature>